<dbReference type="GO" id="GO:0005524">
    <property type="term" value="F:ATP binding"/>
    <property type="evidence" value="ECO:0007669"/>
    <property type="project" value="UniProtKB-KW"/>
</dbReference>
<proteinExistence type="predicted"/>
<organism evidence="6 7">
    <name type="scientific">Symbiobacterium thermophilum (strain DSM 24528 / JCM 14929 / IAM 14863 / T)</name>
    <dbReference type="NCBI Taxonomy" id="292459"/>
    <lineage>
        <taxon>Bacteria</taxon>
        <taxon>Bacillati</taxon>
        <taxon>Bacillota</taxon>
        <taxon>Clostridia</taxon>
        <taxon>Eubacteriales</taxon>
        <taxon>Symbiobacteriaceae</taxon>
        <taxon>Symbiobacterium</taxon>
    </lineage>
</organism>
<evidence type="ECO:0000313" key="6">
    <source>
        <dbReference type="EMBL" id="BAD39016.1"/>
    </source>
</evidence>
<protein>
    <submittedName>
        <fullName evidence="6">Sigma-54-dependent transcriptional regulator variant</fullName>
    </submittedName>
</protein>
<dbReference type="PANTHER" id="PTHR32071:SF74">
    <property type="entry name" value="TRANSCRIPTIONAL ACTIVATOR ROCR"/>
    <property type="match status" value="1"/>
</dbReference>
<dbReference type="SMART" id="SM00382">
    <property type="entry name" value="AAA"/>
    <property type="match status" value="1"/>
</dbReference>
<dbReference type="PROSITE" id="PS50045">
    <property type="entry name" value="SIGMA54_INTERACT_4"/>
    <property type="match status" value="1"/>
</dbReference>
<dbReference type="InterPro" id="IPR035965">
    <property type="entry name" value="PAS-like_dom_sf"/>
</dbReference>
<dbReference type="InterPro" id="IPR025662">
    <property type="entry name" value="Sigma_54_int_dom_ATP-bd_1"/>
</dbReference>
<evidence type="ECO:0000256" key="3">
    <source>
        <dbReference type="SAM" id="MobiDB-lite"/>
    </source>
</evidence>
<keyword evidence="2" id="KW-0067">ATP-binding</keyword>
<dbReference type="CDD" id="cd00130">
    <property type="entry name" value="PAS"/>
    <property type="match status" value="1"/>
</dbReference>
<dbReference type="EMBL" id="AP006840">
    <property type="protein sequence ID" value="BAD39016.1"/>
    <property type="molecule type" value="Genomic_DNA"/>
</dbReference>
<dbReference type="Pfam" id="PF08448">
    <property type="entry name" value="PAS_4"/>
    <property type="match status" value="1"/>
</dbReference>
<dbReference type="GO" id="GO:0006355">
    <property type="term" value="P:regulation of DNA-templated transcription"/>
    <property type="evidence" value="ECO:0007669"/>
    <property type="project" value="InterPro"/>
</dbReference>
<evidence type="ECO:0000259" key="4">
    <source>
        <dbReference type="PROSITE" id="PS50045"/>
    </source>
</evidence>
<gene>
    <name evidence="6" type="ordered locus">STH31</name>
</gene>
<dbReference type="PANTHER" id="PTHR32071">
    <property type="entry name" value="TRANSCRIPTIONAL REGULATORY PROTEIN"/>
    <property type="match status" value="1"/>
</dbReference>
<dbReference type="Gene3D" id="3.30.450.20">
    <property type="entry name" value="PAS domain"/>
    <property type="match status" value="1"/>
</dbReference>
<keyword evidence="7" id="KW-1185">Reference proteome</keyword>
<dbReference type="Pfam" id="PF00158">
    <property type="entry name" value="Sigma54_activat"/>
    <property type="match status" value="1"/>
</dbReference>
<evidence type="ECO:0000256" key="2">
    <source>
        <dbReference type="ARBA" id="ARBA00022840"/>
    </source>
</evidence>
<name>Q67TH7_SYMTH</name>
<dbReference type="Gene3D" id="1.10.8.60">
    <property type="match status" value="1"/>
</dbReference>
<keyword evidence="1" id="KW-0547">Nucleotide-binding</keyword>
<dbReference type="InterPro" id="IPR003593">
    <property type="entry name" value="AAA+_ATPase"/>
</dbReference>
<dbReference type="PROSITE" id="PS00675">
    <property type="entry name" value="SIGMA54_INTERACT_1"/>
    <property type="match status" value="1"/>
</dbReference>
<dbReference type="SUPFAM" id="SSF55785">
    <property type="entry name" value="PYP-like sensor domain (PAS domain)"/>
    <property type="match status" value="1"/>
</dbReference>
<evidence type="ECO:0000313" key="7">
    <source>
        <dbReference type="Proteomes" id="UP000000417"/>
    </source>
</evidence>
<reference evidence="6 7" key="1">
    <citation type="journal article" date="2004" name="Nucleic Acids Res.">
        <title>Genome sequence of Symbiobacterium thermophilum, an uncultivable bacterium that depends on microbial commensalism.</title>
        <authorList>
            <person name="Ueda K."/>
            <person name="Yamashita A."/>
            <person name="Ishikawa J."/>
            <person name="Shimada M."/>
            <person name="Watsuji T."/>
            <person name="Morimura K."/>
            <person name="Ikeda H."/>
            <person name="Hattori M."/>
            <person name="Beppu T."/>
        </authorList>
    </citation>
    <scope>NUCLEOTIDE SEQUENCE [LARGE SCALE GENOMIC DNA]</scope>
    <source>
        <strain evidence="7">T / IAM 14863</strain>
    </source>
</reference>
<dbReference type="PROSITE" id="PS50112">
    <property type="entry name" value="PAS"/>
    <property type="match status" value="1"/>
</dbReference>
<dbReference type="NCBIfam" id="TIGR00229">
    <property type="entry name" value="sensory_box"/>
    <property type="match status" value="1"/>
</dbReference>
<dbReference type="eggNOG" id="COG3829">
    <property type="taxonomic scope" value="Bacteria"/>
</dbReference>
<dbReference type="InterPro" id="IPR000014">
    <property type="entry name" value="PAS"/>
</dbReference>
<dbReference type="AlphaFoldDB" id="Q67TH7"/>
<feature type="region of interest" description="Disordered" evidence="3">
    <location>
        <begin position="367"/>
        <end position="410"/>
    </location>
</feature>
<evidence type="ECO:0000256" key="1">
    <source>
        <dbReference type="ARBA" id="ARBA00022741"/>
    </source>
</evidence>
<dbReference type="SUPFAM" id="SSF52540">
    <property type="entry name" value="P-loop containing nucleoside triphosphate hydrolases"/>
    <property type="match status" value="1"/>
</dbReference>
<dbReference type="HOGENOM" id="CLU_000445_8_1_9"/>
<dbReference type="KEGG" id="sth:STH31"/>
<dbReference type="PROSITE" id="PS00676">
    <property type="entry name" value="SIGMA54_INTERACT_2"/>
    <property type="match status" value="1"/>
</dbReference>
<dbReference type="Gene3D" id="3.40.50.300">
    <property type="entry name" value="P-loop containing nucleotide triphosphate hydrolases"/>
    <property type="match status" value="1"/>
</dbReference>
<feature type="domain" description="PAS" evidence="5">
    <location>
        <begin position="1"/>
        <end position="39"/>
    </location>
</feature>
<dbReference type="FunFam" id="3.40.50.300:FF:000006">
    <property type="entry name" value="DNA-binding transcriptional regulator NtrC"/>
    <property type="match status" value="1"/>
</dbReference>
<dbReference type="STRING" id="292459.STH31"/>
<feature type="domain" description="Sigma-54 factor interaction" evidence="4">
    <location>
        <begin position="140"/>
        <end position="343"/>
    </location>
</feature>
<dbReference type="Proteomes" id="UP000000417">
    <property type="component" value="Chromosome"/>
</dbReference>
<dbReference type="InterPro" id="IPR002078">
    <property type="entry name" value="Sigma_54_int"/>
</dbReference>
<dbReference type="CDD" id="cd00009">
    <property type="entry name" value="AAA"/>
    <property type="match status" value="1"/>
</dbReference>
<feature type="compositionally biased region" description="Low complexity" evidence="3">
    <location>
        <begin position="393"/>
        <end position="403"/>
    </location>
</feature>
<dbReference type="InterPro" id="IPR025943">
    <property type="entry name" value="Sigma_54_int_dom_ATP-bd_2"/>
</dbReference>
<dbReference type="InterPro" id="IPR027417">
    <property type="entry name" value="P-loop_NTPase"/>
</dbReference>
<sequence length="438" mass="47894">MIDEGIHVVDRNGVTVLYNQQAGQNDGLSPEEVIGRHLLEVFPSLTPATSTLLKVLATGKPIPAHEQTFANYKGQRVTTINSTLPIFHEGELVGAIEVSKDVTRVRELSERVAGLQAALLRPRSRRGAPVGGARYTFDDLVGDHPAMQRLKEQALRAAATDSPVLVYGETGTGKELLVHAIHAASPRRHRPLVAQNCAALPEGLLESLLFGTARGSFTGAEDRPGLFELADGGTLYLDEINSMQPELQAKLLRVLQDGRIRRLGEATERQVDVRIIASTNEEPAAALASGRLRSDLYYRIAVVALEMPPLRRRASDIPLLTDHFLDKHSARLGLPRRPLHPEVEAFFSGTPGRATCASWSTPSRRRCSWPPGRRSGSAISRLPCSGQPRRRSGAAGRMRAGRGPLPQTRGFRPVSCAASWRSWSGRRCGRPWRRRGGT</sequence>
<evidence type="ECO:0000259" key="5">
    <source>
        <dbReference type="PROSITE" id="PS50112"/>
    </source>
</evidence>
<accession>Q67TH7</accession>
<dbReference type="InterPro" id="IPR013656">
    <property type="entry name" value="PAS_4"/>
</dbReference>